<reference evidence="3 4" key="1">
    <citation type="journal article" date="2012" name="Eukaryot. Cell">
        <title>Genome sequence of the fungus Glarea lozoyensis: the first genome sequence of a species from the Helotiaceae family.</title>
        <authorList>
            <person name="Youssar L."/>
            <person name="Gruening B.A."/>
            <person name="Erxleben A."/>
            <person name="Guenther S."/>
            <person name="Huettel W."/>
        </authorList>
    </citation>
    <scope>NUCLEOTIDE SEQUENCE [LARGE SCALE GENOMIC DNA]</scope>
    <source>
        <strain evidence="4">ATCC 74030 / MF5533</strain>
    </source>
</reference>
<keyword evidence="2" id="KW-0812">Transmembrane</keyword>
<feature type="compositionally biased region" description="Basic and acidic residues" evidence="1">
    <location>
        <begin position="94"/>
        <end position="111"/>
    </location>
</feature>
<dbReference type="Proteomes" id="UP000005446">
    <property type="component" value="Unassembled WGS sequence"/>
</dbReference>
<protein>
    <submittedName>
        <fullName evidence="3">Uncharacterized protein</fullName>
    </submittedName>
</protein>
<dbReference type="OrthoDB" id="10306700at2759"/>
<gene>
    <name evidence="3" type="ORF">M7I_2431</name>
</gene>
<name>H0EIR6_GLAL7</name>
<dbReference type="HOGENOM" id="CLU_1402565_0_0_1"/>
<feature type="transmembrane region" description="Helical" evidence="2">
    <location>
        <begin position="50"/>
        <end position="68"/>
    </location>
</feature>
<evidence type="ECO:0000313" key="3">
    <source>
        <dbReference type="EMBL" id="EHL01547.1"/>
    </source>
</evidence>
<evidence type="ECO:0000313" key="4">
    <source>
        <dbReference type="Proteomes" id="UP000005446"/>
    </source>
</evidence>
<keyword evidence="4" id="KW-1185">Reference proteome</keyword>
<evidence type="ECO:0000256" key="2">
    <source>
        <dbReference type="SAM" id="Phobius"/>
    </source>
</evidence>
<feature type="region of interest" description="Disordered" evidence="1">
    <location>
        <begin position="73"/>
        <end position="112"/>
    </location>
</feature>
<keyword evidence="2" id="KW-0472">Membrane</keyword>
<comment type="caution">
    <text evidence="3">The sequence shown here is derived from an EMBL/GenBank/DDBJ whole genome shotgun (WGS) entry which is preliminary data.</text>
</comment>
<dbReference type="EMBL" id="AGUE01000049">
    <property type="protein sequence ID" value="EHL01547.1"/>
    <property type="molecule type" value="Genomic_DNA"/>
</dbReference>
<accession>H0EIR6</accession>
<evidence type="ECO:0000256" key="1">
    <source>
        <dbReference type="SAM" id="MobiDB-lite"/>
    </source>
</evidence>
<sequence length="194" mass="21773">MAPVNLPAFLESADPTARIVQYGQEFNATWGTPVHFEHHGKRGIQPGDTIFLIYPLIIGIILAIAYWISRSSRSNPTSTTVEEAEPLRPGYQHKYNDPRPDNQPKYNDPRITRQFTPTAANPIIMETDNMDEEQIARARRGGCYYATMRVKKPAPGAAADDEESDSDDDWVGGYGTMMGVEVRRVVFLTNQVED</sequence>
<dbReference type="AlphaFoldDB" id="H0EIR6"/>
<keyword evidence="2" id="KW-1133">Transmembrane helix</keyword>
<dbReference type="InParanoid" id="H0EIR6"/>
<proteinExistence type="predicted"/>
<organism evidence="3 4">
    <name type="scientific">Glarea lozoyensis (strain ATCC 74030 / MF5533)</name>
    <dbReference type="NCBI Taxonomy" id="1104152"/>
    <lineage>
        <taxon>Eukaryota</taxon>
        <taxon>Fungi</taxon>
        <taxon>Dikarya</taxon>
        <taxon>Ascomycota</taxon>
        <taxon>Pezizomycotina</taxon>
        <taxon>Leotiomycetes</taxon>
        <taxon>Helotiales</taxon>
        <taxon>Helotiaceae</taxon>
        <taxon>Glarea</taxon>
    </lineage>
</organism>